<reference evidence="5" key="2">
    <citation type="journal article" date="2023" name="IMA Fungus">
        <title>Comparative genomic study of the Penicillium genus elucidates a diverse pangenome and 15 lateral gene transfer events.</title>
        <authorList>
            <person name="Petersen C."/>
            <person name="Sorensen T."/>
            <person name="Nielsen M.R."/>
            <person name="Sondergaard T.E."/>
            <person name="Sorensen J.L."/>
            <person name="Fitzpatrick D.A."/>
            <person name="Frisvad J.C."/>
            <person name="Nielsen K.L."/>
        </authorList>
    </citation>
    <scope>NUCLEOTIDE SEQUENCE</scope>
    <source>
        <strain evidence="5">IBT 16849</strain>
    </source>
</reference>
<comment type="similarity">
    <text evidence="1">Belongs to the zinc-containing alcohol dehydrogenase family.</text>
</comment>
<evidence type="ECO:0000256" key="1">
    <source>
        <dbReference type="ARBA" id="ARBA00008072"/>
    </source>
</evidence>
<evidence type="ECO:0000259" key="4">
    <source>
        <dbReference type="SMART" id="SM00829"/>
    </source>
</evidence>
<dbReference type="EMBL" id="JAPQKP010000001">
    <property type="protein sequence ID" value="KAJ5210901.1"/>
    <property type="molecule type" value="Genomic_DNA"/>
</dbReference>
<dbReference type="InterPro" id="IPR013154">
    <property type="entry name" value="ADH-like_N"/>
</dbReference>
<evidence type="ECO:0000313" key="5">
    <source>
        <dbReference type="EMBL" id="KAJ5210901.1"/>
    </source>
</evidence>
<dbReference type="InterPro" id="IPR020843">
    <property type="entry name" value="ER"/>
</dbReference>
<dbReference type="Gene3D" id="3.40.50.720">
    <property type="entry name" value="NAD(P)-binding Rossmann-like Domain"/>
    <property type="match status" value="1"/>
</dbReference>
<organism evidence="5 6">
    <name type="scientific">Penicillium cf. griseofulvum</name>
    <dbReference type="NCBI Taxonomy" id="2972120"/>
    <lineage>
        <taxon>Eukaryota</taxon>
        <taxon>Fungi</taxon>
        <taxon>Dikarya</taxon>
        <taxon>Ascomycota</taxon>
        <taxon>Pezizomycotina</taxon>
        <taxon>Eurotiomycetes</taxon>
        <taxon>Eurotiomycetidae</taxon>
        <taxon>Eurotiales</taxon>
        <taxon>Aspergillaceae</taxon>
        <taxon>Penicillium</taxon>
    </lineage>
</organism>
<dbReference type="InterPro" id="IPR036291">
    <property type="entry name" value="NAD(P)-bd_dom_sf"/>
</dbReference>
<dbReference type="SUPFAM" id="SSF51735">
    <property type="entry name" value="NAD(P)-binding Rossmann-fold domains"/>
    <property type="match status" value="1"/>
</dbReference>
<comment type="caution">
    <text evidence="5">The sequence shown here is derived from an EMBL/GenBank/DDBJ whole genome shotgun (WGS) entry which is preliminary data.</text>
</comment>
<dbReference type="AlphaFoldDB" id="A0A9W9N0F8"/>
<proteinExistence type="inferred from homology"/>
<keyword evidence="6" id="KW-1185">Reference proteome</keyword>
<dbReference type="SMART" id="SM00829">
    <property type="entry name" value="PKS_ER"/>
    <property type="match status" value="1"/>
</dbReference>
<evidence type="ECO:0000313" key="6">
    <source>
        <dbReference type="Proteomes" id="UP001150879"/>
    </source>
</evidence>
<dbReference type="OrthoDB" id="48317at2759"/>
<protein>
    <submittedName>
        <fullName evidence="5">Polyketide synthase enoylreductase</fullName>
    </submittedName>
</protein>
<dbReference type="PANTHER" id="PTHR45348:SF2">
    <property type="entry name" value="ZINC-TYPE ALCOHOL DEHYDROGENASE-LIKE PROTEIN C2E1P3.01"/>
    <property type="match status" value="1"/>
</dbReference>
<feature type="region of interest" description="Disordered" evidence="3">
    <location>
        <begin position="1"/>
        <end position="50"/>
    </location>
</feature>
<dbReference type="GO" id="GO:0016651">
    <property type="term" value="F:oxidoreductase activity, acting on NAD(P)H"/>
    <property type="evidence" value="ECO:0007669"/>
    <property type="project" value="InterPro"/>
</dbReference>
<dbReference type="Gene3D" id="3.90.180.10">
    <property type="entry name" value="Medium-chain alcohol dehydrogenases, catalytic domain"/>
    <property type="match status" value="1"/>
</dbReference>
<name>A0A9W9N0F8_9EURO</name>
<feature type="domain" description="Enoyl reductase (ER)" evidence="4">
    <location>
        <begin position="156"/>
        <end position="513"/>
    </location>
</feature>
<dbReference type="CDD" id="cd08249">
    <property type="entry name" value="enoyl_reductase_like"/>
    <property type="match status" value="1"/>
</dbReference>
<feature type="compositionally biased region" description="Low complexity" evidence="3">
    <location>
        <begin position="1"/>
        <end position="27"/>
    </location>
</feature>
<reference evidence="5" key="1">
    <citation type="submission" date="2022-11" db="EMBL/GenBank/DDBJ databases">
        <authorList>
            <person name="Petersen C."/>
        </authorList>
    </citation>
    <scope>NUCLEOTIDE SEQUENCE</scope>
    <source>
        <strain evidence="5">IBT 16849</strain>
    </source>
</reference>
<dbReference type="SUPFAM" id="SSF50129">
    <property type="entry name" value="GroES-like"/>
    <property type="match status" value="1"/>
</dbReference>
<keyword evidence="2" id="KW-0560">Oxidoreductase</keyword>
<evidence type="ECO:0000256" key="3">
    <source>
        <dbReference type="SAM" id="MobiDB-lite"/>
    </source>
</evidence>
<accession>A0A9W9N0F8</accession>
<feature type="compositionally biased region" description="Polar residues" evidence="3">
    <location>
        <begin position="28"/>
        <end position="47"/>
    </location>
</feature>
<sequence length="515" mass="54480">MASNQASSNQAPSNQAPSNQAASDQNAFQDDSNQLAPGQPASDQFSFDQVGASDQLASGQGAFHQGIPEQLASDQLASDRLASDQLASDQLASDQLASDQLASDQLASDQLASGRGAFHQGTSNLSASDQLAFDQLAYGQFASDQAPNQAAWLIAKSAHPLMVGAAPYTPPSANQIVIKNAAVAVNPVEWAKQLMGNMILPWVKYPFVLGNDCAGQVVQVGDMVSHIKVGDRVLAHAVSMDPAVNKSSEGAFQRYTVIRSNMVTVIPDWLSYEEACVVPLGLSTAATALFDSDFLFLNRPGAPLGRSPLPQVVLVWGGSTSVGCNAIQLAASAGYEVITTCSPKNFEYVTNLGATAVFDYRSELTIAQIVYLLKNKKVVGAVAIGKDSTEACIKILAKTNGSKFVAQAGLPYPETIPTTKFQLFRALTASMWSNVKVSVKSKRYGVKTKLIQGTSAAHTEIGSMVYREYLPEALASGTFVAAPKPRVVGKGLEQIQSAMDCHMRGVSAQKVVVSL</sequence>
<evidence type="ECO:0000256" key="2">
    <source>
        <dbReference type="ARBA" id="ARBA00023002"/>
    </source>
</evidence>
<dbReference type="Pfam" id="PF08240">
    <property type="entry name" value="ADH_N"/>
    <property type="match status" value="1"/>
</dbReference>
<dbReference type="InterPro" id="IPR047122">
    <property type="entry name" value="Trans-enoyl_RdTase-like"/>
</dbReference>
<gene>
    <name evidence="5" type="ORF">N7472_001040</name>
</gene>
<dbReference type="PANTHER" id="PTHR45348">
    <property type="entry name" value="HYPOTHETICAL OXIDOREDUCTASE (EUROFUNG)"/>
    <property type="match status" value="1"/>
</dbReference>
<dbReference type="Proteomes" id="UP001150879">
    <property type="component" value="Unassembled WGS sequence"/>
</dbReference>
<dbReference type="InterPro" id="IPR011032">
    <property type="entry name" value="GroES-like_sf"/>
</dbReference>